<evidence type="ECO:0000256" key="4">
    <source>
        <dbReference type="ARBA" id="ARBA00022801"/>
    </source>
</evidence>
<dbReference type="GO" id="GO:0006508">
    <property type="term" value="P:proteolysis"/>
    <property type="evidence" value="ECO:0007669"/>
    <property type="project" value="UniProtKB-KW"/>
</dbReference>
<sequence length="538" mass="56088">MTNILTFSAEITANVEERTISGKIAPAGTGEVGNTSAGKVLFERGAIQLPEDPKTVKLLNQHDMKQPLGKATSFTTDETGVYASFKISRSNRGTEALILAEEGLQSGLSVGVEVIKSKMKAGVMHVSAARLFEVSLVTEPAFKSAQVIDVAAESDIEAATSTSTKTTTINTTIVETETETESETAVENTPETVAAPVEAAAVEAARPVVTATTHVRERIAPITSAQYLEASMKAALGDDESRRIVRSADDSTSTNTGLTLPSHLNTFITDTFTGRPAFEAATRGSLAGIDGMSFTVPRLYTNASTPDVAPTVADTNEGAAPSETGMTSAYDTISIEKFSGLQRVSFELVDRSSPAFMELMMAELRKAYEKATDAALLAAFVANGTTAATTAATAAGLQSFVSVEGAAAYKGTGGDFANKLVASTDQWAAIAGYADSTGRALYSAQGATQNASGNAVATSVVGGVLGTDLIVDHNISTSGIVDNSAFLVAPASVYTWESPTTQLRVNVLTSGEIEINLYGYLAIYLAKSGKGVRKFNLT</sequence>
<gene>
    <name evidence="10" type="ORF">UFOVP360_26</name>
</gene>
<evidence type="ECO:0000256" key="7">
    <source>
        <dbReference type="ARBA" id="ARBA00023045"/>
    </source>
</evidence>
<evidence type="ECO:0000256" key="2">
    <source>
        <dbReference type="ARBA" id="ARBA00022612"/>
    </source>
</evidence>
<dbReference type="Pfam" id="PF05065">
    <property type="entry name" value="Phage_capsid"/>
    <property type="match status" value="1"/>
</dbReference>
<feature type="domain" description="Phage capsid-like C-terminal" evidence="9">
    <location>
        <begin position="309"/>
        <end position="505"/>
    </location>
</feature>
<dbReference type="GO" id="GO:0044423">
    <property type="term" value="C:virion component"/>
    <property type="evidence" value="ECO:0007669"/>
    <property type="project" value="UniProtKB-KW"/>
</dbReference>
<reference evidence="10" key="1">
    <citation type="submission" date="2020-05" db="EMBL/GenBank/DDBJ databases">
        <authorList>
            <person name="Chiriac C."/>
            <person name="Salcher M."/>
            <person name="Ghai R."/>
            <person name="Kavagutti S V."/>
        </authorList>
    </citation>
    <scope>NUCLEOTIDE SEQUENCE</scope>
</reference>
<feature type="domain" description="Prohead serine protease" evidence="8">
    <location>
        <begin position="54"/>
        <end position="152"/>
    </location>
</feature>
<evidence type="ECO:0000256" key="1">
    <source>
        <dbReference type="ARBA" id="ARBA00004328"/>
    </source>
</evidence>
<organism evidence="10">
    <name type="scientific">uncultured Caudovirales phage</name>
    <dbReference type="NCBI Taxonomy" id="2100421"/>
    <lineage>
        <taxon>Viruses</taxon>
        <taxon>Duplodnaviria</taxon>
        <taxon>Heunggongvirae</taxon>
        <taxon>Uroviricota</taxon>
        <taxon>Caudoviricetes</taxon>
        <taxon>Peduoviridae</taxon>
        <taxon>Maltschvirus</taxon>
        <taxon>Maltschvirus maltsch</taxon>
    </lineage>
</organism>
<evidence type="ECO:0000259" key="8">
    <source>
        <dbReference type="Pfam" id="PF04586"/>
    </source>
</evidence>
<keyword evidence="3" id="KW-0645">Protease</keyword>
<keyword evidence="4" id="KW-0378">Hydrolase</keyword>
<dbReference type="NCBIfam" id="TIGR01554">
    <property type="entry name" value="major_cap_HK97"/>
    <property type="match status" value="1"/>
</dbReference>
<keyword evidence="2" id="KW-1188">Viral release from host cell</keyword>
<name>A0A6J7WZC9_9CAUD</name>
<keyword evidence="7" id="KW-1273">Viral capsid maturation</keyword>
<proteinExistence type="predicted"/>
<protein>
    <submittedName>
        <fullName evidence="10">Phage major capsid protein, HK97</fullName>
    </submittedName>
</protein>
<dbReference type="SUPFAM" id="SSF56563">
    <property type="entry name" value="Major capsid protein gp5"/>
    <property type="match status" value="1"/>
</dbReference>
<evidence type="ECO:0000259" key="9">
    <source>
        <dbReference type="Pfam" id="PF05065"/>
    </source>
</evidence>
<dbReference type="InterPro" id="IPR054613">
    <property type="entry name" value="Peptidase_S78_dom"/>
</dbReference>
<evidence type="ECO:0000313" key="10">
    <source>
        <dbReference type="EMBL" id="CAB5222218.1"/>
    </source>
</evidence>
<dbReference type="InterPro" id="IPR054612">
    <property type="entry name" value="Phage_capsid-like_C"/>
</dbReference>
<keyword evidence="6" id="KW-0118">Viral capsid assembly</keyword>
<dbReference type="InterPro" id="IPR024455">
    <property type="entry name" value="Phage_capsid"/>
</dbReference>
<evidence type="ECO:0000256" key="5">
    <source>
        <dbReference type="ARBA" id="ARBA00022844"/>
    </source>
</evidence>
<dbReference type="Pfam" id="PF04586">
    <property type="entry name" value="Peptidase_S78"/>
    <property type="match status" value="1"/>
</dbReference>
<evidence type="ECO:0000256" key="3">
    <source>
        <dbReference type="ARBA" id="ARBA00022670"/>
    </source>
</evidence>
<keyword evidence="5" id="KW-0946">Virion</keyword>
<dbReference type="EMBL" id="LR798300">
    <property type="protein sequence ID" value="CAB5222218.1"/>
    <property type="molecule type" value="Genomic_DNA"/>
</dbReference>
<dbReference type="GO" id="GO:0008233">
    <property type="term" value="F:peptidase activity"/>
    <property type="evidence" value="ECO:0007669"/>
    <property type="project" value="UniProtKB-KW"/>
</dbReference>
<comment type="subcellular location">
    <subcellularLocation>
        <location evidence="1">Virion</location>
    </subcellularLocation>
</comment>
<evidence type="ECO:0000256" key="6">
    <source>
        <dbReference type="ARBA" id="ARBA00022950"/>
    </source>
</evidence>
<dbReference type="GO" id="GO:0046797">
    <property type="term" value="P:viral procapsid maturation"/>
    <property type="evidence" value="ECO:0007669"/>
    <property type="project" value="UniProtKB-KW"/>
</dbReference>
<accession>A0A6J7WZC9</accession>